<sequence>MWLSYTHMPCANWFTIPLYGIELGNGLVLDIVGIIDNQEPVISTLAQSCLDEQLSIRLIVVNPRDLELPANLTVGILEHNGIDSGDPEDMAVGVLVPDLKGSLKRDLSLSNASEALDSSPLAVVLIGTRRNSLKKLH</sequence>
<organism evidence="1 2">
    <name type="scientific">Madurella fahalii</name>
    <dbReference type="NCBI Taxonomy" id="1157608"/>
    <lineage>
        <taxon>Eukaryota</taxon>
        <taxon>Fungi</taxon>
        <taxon>Dikarya</taxon>
        <taxon>Ascomycota</taxon>
        <taxon>Pezizomycotina</taxon>
        <taxon>Sordariomycetes</taxon>
        <taxon>Sordariomycetidae</taxon>
        <taxon>Sordariales</taxon>
        <taxon>Sordariales incertae sedis</taxon>
        <taxon>Madurella</taxon>
    </lineage>
</organism>
<keyword evidence="2" id="KW-1185">Reference proteome</keyword>
<proteinExistence type="predicted"/>
<dbReference type="Proteomes" id="UP001628179">
    <property type="component" value="Unassembled WGS sequence"/>
</dbReference>
<accession>A0ABQ0GCN7</accession>
<comment type="caution">
    <text evidence="1">The sequence shown here is derived from an EMBL/GenBank/DDBJ whole genome shotgun (WGS) entry which is preliminary data.</text>
</comment>
<dbReference type="EMBL" id="BAAFSV010000003">
    <property type="protein sequence ID" value="GAB1315516.1"/>
    <property type="molecule type" value="Genomic_DNA"/>
</dbReference>
<evidence type="ECO:0000313" key="2">
    <source>
        <dbReference type="Proteomes" id="UP001628179"/>
    </source>
</evidence>
<dbReference type="GeneID" id="98176469"/>
<evidence type="ECO:0000313" key="1">
    <source>
        <dbReference type="EMBL" id="GAB1315516.1"/>
    </source>
</evidence>
<name>A0ABQ0GCN7_9PEZI</name>
<protein>
    <submittedName>
        <fullName evidence="1">Uncharacterized protein</fullName>
    </submittedName>
</protein>
<gene>
    <name evidence="1" type="ORF">MFIFM68171_05726</name>
</gene>
<reference evidence="1 2" key="1">
    <citation type="submission" date="2024-09" db="EMBL/GenBank/DDBJ databases">
        <title>Itraconazole resistance in Madurella fahalii resulting from another homologue of gene encoding cytochrome P450 14-alpha sterol demethylase (CYP51).</title>
        <authorList>
            <person name="Yoshioka I."/>
            <person name="Fahal A.H."/>
            <person name="Kaneko S."/>
            <person name="Yaguchi T."/>
        </authorList>
    </citation>
    <scope>NUCLEOTIDE SEQUENCE [LARGE SCALE GENOMIC DNA]</scope>
    <source>
        <strain evidence="1 2">IFM 68171</strain>
    </source>
</reference>
<dbReference type="RefSeq" id="XP_070917247.1">
    <property type="nucleotide sequence ID" value="XM_071061146.1"/>
</dbReference>